<name>A0A427YR97_9TREE</name>
<proteinExistence type="predicted"/>
<evidence type="ECO:0000313" key="3">
    <source>
        <dbReference type="Proteomes" id="UP000279259"/>
    </source>
</evidence>
<feature type="region of interest" description="Disordered" evidence="1">
    <location>
        <begin position="1"/>
        <end position="179"/>
    </location>
</feature>
<reference evidence="2 3" key="1">
    <citation type="submission" date="2018-11" db="EMBL/GenBank/DDBJ databases">
        <title>Genome sequence of Saitozyma podzolica DSM 27192.</title>
        <authorList>
            <person name="Aliyu H."/>
            <person name="Gorte O."/>
            <person name="Ochsenreither K."/>
        </authorList>
    </citation>
    <scope>NUCLEOTIDE SEQUENCE [LARGE SCALE GENOMIC DNA]</scope>
    <source>
        <strain evidence="2 3">DSM 27192</strain>
    </source>
</reference>
<protein>
    <submittedName>
        <fullName evidence="2">Uncharacterized protein</fullName>
    </submittedName>
</protein>
<feature type="compositionally biased region" description="Polar residues" evidence="1">
    <location>
        <begin position="58"/>
        <end position="76"/>
    </location>
</feature>
<dbReference type="AlphaFoldDB" id="A0A427YR97"/>
<evidence type="ECO:0000313" key="2">
    <source>
        <dbReference type="EMBL" id="RSH93602.1"/>
    </source>
</evidence>
<feature type="compositionally biased region" description="Acidic residues" evidence="1">
    <location>
        <begin position="169"/>
        <end position="179"/>
    </location>
</feature>
<evidence type="ECO:0000256" key="1">
    <source>
        <dbReference type="SAM" id="MobiDB-lite"/>
    </source>
</evidence>
<comment type="caution">
    <text evidence="2">The sequence shown here is derived from an EMBL/GenBank/DDBJ whole genome shotgun (WGS) entry which is preliminary data.</text>
</comment>
<sequence length="179" mass="17809">MSHTAPVAIPGSHPASTSTSAGAPALAPLGPPLDKVTSPPIDPSKLNNAPAPLPEPSPSDSSGSNTARRASNNSPPLRSPETGLPVSNAAGESAASDSAYLDTGVPVEPASHPTIAETGELAKSPESGPGPRSGQLQRAHVEPGRRVIRLGSFGGEGLIARPAPPPPGDEADLVEEAVV</sequence>
<gene>
    <name evidence="2" type="ORF">EHS25_006247</name>
</gene>
<feature type="compositionally biased region" description="Low complexity" evidence="1">
    <location>
        <begin position="14"/>
        <end position="28"/>
    </location>
</feature>
<dbReference type="STRING" id="1890683.A0A427YR97"/>
<dbReference type="EMBL" id="RSCD01000003">
    <property type="protein sequence ID" value="RSH93602.1"/>
    <property type="molecule type" value="Genomic_DNA"/>
</dbReference>
<dbReference type="OrthoDB" id="2595610at2759"/>
<organism evidence="2 3">
    <name type="scientific">Saitozyma podzolica</name>
    <dbReference type="NCBI Taxonomy" id="1890683"/>
    <lineage>
        <taxon>Eukaryota</taxon>
        <taxon>Fungi</taxon>
        <taxon>Dikarya</taxon>
        <taxon>Basidiomycota</taxon>
        <taxon>Agaricomycotina</taxon>
        <taxon>Tremellomycetes</taxon>
        <taxon>Tremellales</taxon>
        <taxon>Trimorphomycetaceae</taxon>
        <taxon>Saitozyma</taxon>
    </lineage>
</organism>
<accession>A0A427YR97</accession>
<dbReference type="Proteomes" id="UP000279259">
    <property type="component" value="Unassembled WGS sequence"/>
</dbReference>
<keyword evidence="3" id="KW-1185">Reference proteome</keyword>